<feature type="transmembrane region" description="Helical" evidence="1">
    <location>
        <begin position="121"/>
        <end position="150"/>
    </location>
</feature>
<feature type="transmembrane region" description="Helical" evidence="1">
    <location>
        <begin position="77"/>
        <end position="101"/>
    </location>
</feature>
<evidence type="ECO:0008006" key="5">
    <source>
        <dbReference type="Google" id="ProtNLM"/>
    </source>
</evidence>
<dbReference type="AlphaFoldDB" id="A0A8R1TKB4"/>
<feature type="transmembrane region" description="Helical" evidence="1">
    <location>
        <begin position="262"/>
        <end position="281"/>
    </location>
</feature>
<name>A0A8R1TKB4_ONCVO</name>
<accession>A0A8R1TKB4</accession>
<dbReference type="Proteomes" id="UP000024404">
    <property type="component" value="Unassembled WGS sequence"/>
</dbReference>
<evidence type="ECO:0000313" key="4">
    <source>
        <dbReference type="Proteomes" id="UP000024404"/>
    </source>
</evidence>
<feature type="signal peptide" evidence="2">
    <location>
        <begin position="1"/>
        <end position="21"/>
    </location>
</feature>
<evidence type="ECO:0000256" key="2">
    <source>
        <dbReference type="SAM" id="SignalP"/>
    </source>
</evidence>
<dbReference type="SUPFAM" id="SSF81321">
    <property type="entry name" value="Family A G protein-coupled receptor-like"/>
    <property type="match status" value="1"/>
</dbReference>
<feature type="transmembrane region" description="Helical" evidence="1">
    <location>
        <begin position="162"/>
        <end position="183"/>
    </location>
</feature>
<keyword evidence="4" id="KW-1185">Reference proteome</keyword>
<reference evidence="4" key="1">
    <citation type="submission" date="2013-10" db="EMBL/GenBank/DDBJ databases">
        <title>Genome sequencing of Onchocerca volvulus.</title>
        <authorList>
            <person name="Cotton J."/>
            <person name="Tsai J."/>
            <person name="Stanley E."/>
            <person name="Tracey A."/>
            <person name="Holroyd N."/>
            <person name="Lustigman S."/>
            <person name="Berriman M."/>
        </authorList>
    </citation>
    <scope>NUCLEOTIDE SEQUENCE</scope>
</reference>
<keyword evidence="1" id="KW-0812">Transmembrane</keyword>
<dbReference type="EMBL" id="CMVM020000351">
    <property type="status" value="NOT_ANNOTATED_CDS"/>
    <property type="molecule type" value="Genomic_DNA"/>
</dbReference>
<sequence length="345" mass="40520">MAIRSCSIIVLFSILFVICHEENVTNVFDIRDEQHMIIKYIAALLFIISLLYGIISNVLMAISLLCGGKDNHYKRAFVHITLHLIISNLMAFLPQIIVILPEILQTTSDSFAYETTWINRITSTFIIFPFFGVFHFSFLMTFYRFVVLVLPKYNACFETTRLYFLITFIWLSISAVTIGDFYYCTRKFLAWELIWEENCFELNAGLTWWRIRFFWTLFIPNAMFVLYIAMFFSIRRKRQGITKTRAVIRKNAKKTNHYERSMLIQAAWNCGIMEIGIISFNFLPSVLLEIFGESINIPSRIFNNCCLILICAVLPTIHFIYSKGARSIVKRHLYKWSYLKLNSMN</sequence>
<keyword evidence="2" id="KW-0732">Signal</keyword>
<organism evidence="3 4">
    <name type="scientific">Onchocerca volvulus</name>
    <dbReference type="NCBI Taxonomy" id="6282"/>
    <lineage>
        <taxon>Eukaryota</taxon>
        <taxon>Metazoa</taxon>
        <taxon>Ecdysozoa</taxon>
        <taxon>Nematoda</taxon>
        <taxon>Chromadorea</taxon>
        <taxon>Rhabditida</taxon>
        <taxon>Spirurina</taxon>
        <taxon>Spiruromorpha</taxon>
        <taxon>Filarioidea</taxon>
        <taxon>Onchocercidae</taxon>
        <taxon>Onchocerca</taxon>
    </lineage>
</organism>
<evidence type="ECO:0000256" key="1">
    <source>
        <dbReference type="SAM" id="Phobius"/>
    </source>
</evidence>
<feature type="transmembrane region" description="Helical" evidence="1">
    <location>
        <begin position="37"/>
        <end position="65"/>
    </location>
</feature>
<feature type="transmembrane region" description="Helical" evidence="1">
    <location>
        <begin position="301"/>
        <end position="321"/>
    </location>
</feature>
<feature type="chain" id="PRO_5035921534" description="G-protein coupled receptors family 1 profile domain-containing protein" evidence="2">
    <location>
        <begin position="22"/>
        <end position="345"/>
    </location>
</feature>
<keyword evidence="1" id="KW-1133">Transmembrane helix</keyword>
<proteinExistence type="predicted"/>
<dbReference type="Gene3D" id="1.20.1070.10">
    <property type="entry name" value="Rhodopsin 7-helix transmembrane proteins"/>
    <property type="match status" value="1"/>
</dbReference>
<dbReference type="PANTHER" id="PTHR22718:SF25">
    <property type="entry name" value="G-PROTEIN COUPLED RECEPTORS FAMILY 1 PROFILE DOMAIN-CONTAINING PROTEIN"/>
    <property type="match status" value="1"/>
</dbReference>
<keyword evidence="1" id="KW-0472">Membrane</keyword>
<dbReference type="OMA" id="TWWRIRF"/>
<dbReference type="PANTHER" id="PTHR22718">
    <property type="entry name" value="SERPENTINE RECEPTOR, CLASS X"/>
    <property type="match status" value="1"/>
</dbReference>
<evidence type="ECO:0000313" key="3">
    <source>
        <dbReference type="EnsemblMetazoa" id="OVOC11302.1"/>
    </source>
</evidence>
<dbReference type="EnsemblMetazoa" id="OVOC11302.1">
    <property type="protein sequence ID" value="OVOC11302.1"/>
    <property type="gene ID" value="WBGene00248111"/>
</dbReference>
<protein>
    <recommendedName>
        <fullName evidence="5">G-protein coupled receptors family 1 profile domain-containing protein</fullName>
    </recommendedName>
</protein>
<feature type="transmembrane region" description="Helical" evidence="1">
    <location>
        <begin position="213"/>
        <end position="234"/>
    </location>
</feature>
<reference evidence="3" key="2">
    <citation type="submission" date="2022-06" db="UniProtKB">
        <authorList>
            <consortium name="EnsemblMetazoa"/>
        </authorList>
    </citation>
    <scope>IDENTIFICATION</scope>
</reference>